<feature type="compositionally biased region" description="Polar residues" evidence="1">
    <location>
        <begin position="16"/>
        <end position="26"/>
    </location>
</feature>
<feature type="compositionally biased region" description="Polar residues" evidence="1">
    <location>
        <begin position="804"/>
        <end position="813"/>
    </location>
</feature>
<keyword evidence="2" id="KW-0472">Membrane</keyword>
<feature type="compositionally biased region" description="Basic and acidic residues" evidence="1">
    <location>
        <begin position="728"/>
        <end position="741"/>
    </location>
</feature>
<feature type="region of interest" description="Disordered" evidence="1">
    <location>
        <begin position="994"/>
        <end position="1157"/>
    </location>
</feature>
<feature type="region of interest" description="Disordered" evidence="1">
    <location>
        <begin position="288"/>
        <end position="356"/>
    </location>
</feature>
<dbReference type="VEuPathDB" id="CryptoDB:Cvel_9715"/>
<organism evidence="3">
    <name type="scientific">Chromera velia CCMP2878</name>
    <dbReference type="NCBI Taxonomy" id="1169474"/>
    <lineage>
        <taxon>Eukaryota</taxon>
        <taxon>Sar</taxon>
        <taxon>Alveolata</taxon>
        <taxon>Colpodellida</taxon>
        <taxon>Chromeraceae</taxon>
        <taxon>Chromera</taxon>
    </lineage>
</organism>
<feature type="compositionally biased region" description="Polar residues" evidence="1">
    <location>
        <begin position="838"/>
        <end position="904"/>
    </location>
</feature>
<feature type="compositionally biased region" description="Basic and acidic residues" evidence="1">
    <location>
        <begin position="603"/>
        <end position="629"/>
    </location>
</feature>
<feature type="region of interest" description="Disordered" evidence="1">
    <location>
        <begin position="390"/>
        <end position="420"/>
    </location>
</feature>
<evidence type="ECO:0000256" key="1">
    <source>
        <dbReference type="SAM" id="MobiDB-lite"/>
    </source>
</evidence>
<feature type="region of interest" description="Disordered" evidence="1">
    <location>
        <begin position="1"/>
        <end position="49"/>
    </location>
</feature>
<feature type="compositionally biased region" description="Basic and acidic residues" evidence="1">
    <location>
        <begin position="772"/>
        <end position="782"/>
    </location>
</feature>
<feature type="region of interest" description="Disordered" evidence="1">
    <location>
        <begin position="666"/>
        <end position="953"/>
    </location>
</feature>
<dbReference type="EMBL" id="CDMZ01004505">
    <property type="protein sequence ID" value="CEM49950.1"/>
    <property type="molecule type" value="Genomic_DNA"/>
</dbReference>
<gene>
    <name evidence="3" type="ORF">Cvel_9715</name>
</gene>
<feature type="region of interest" description="Disordered" evidence="1">
    <location>
        <begin position="125"/>
        <end position="195"/>
    </location>
</feature>
<keyword evidence="2" id="KW-1133">Transmembrane helix</keyword>
<evidence type="ECO:0000313" key="3">
    <source>
        <dbReference type="EMBL" id="CEM49950.1"/>
    </source>
</evidence>
<feature type="region of interest" description="Disordered" evidence="1">
    <location>
        <begin position="603"/>
        <end position="646"/>
    </location>
</feature>
<evidence type="ECO:0008006" key="4">
    <source>
        <dbReference type="Google" id="ProtNLM"/>
    </source>
</evidence>
<feature type="compositionally biased region" description="Low complexity" evidence="1">
    <location>
        <begin position="786"/>
        <end position="797"/>
    </location>
</feature>
<proteinExistence type="predicted"/>
<feature type="compositionally biased region" description="Polar residues" evidence="1">
    <location>
        <begin position="759"/>
        <end position="768"/>
    </location>
</feature>
<accession>A0A0G4HZH4</accession>
<feature type="compositionally biased region" description="Basic and acidic residues" evidence="1">
    <location>
        <begin position="168"/>
        <end position="177"/>
    </location>
</feature>
<reference evidence="3" key="1">
    <citation type="submission" date="2014-11" db="EMBL/GenBank/DDBJ databases">
        <authorList>
            <person name="Otto D Thomas"/>
            <person name="Naeem Raeece"/>
        </authorList>
    </citation>
    <scope>NUCLEOTIDE SEQUENCE</scope>
</reference>
<feature type="compositionally biased region" description="Low complexity" evidence="1">
    <location>
        <begin position="133"/>
        <end position="153"/>
    </location>
</feature>
<feature type="compositionally biased region" description="Polar residues" evidence="1">
    <location>
        <begin position="1055"/>
        <end position="1071"/>
    </location>
</feature>
<feature type="compositionally biased region" description="Basic and acidic residues" evidence="1">
    <location>
        <begin position="1140"/>
        <end position="1149"/>
    </location>
</feature>
<protein>
    <recommendedName>
        <fullName evidence="4">Transmembrane protein</fullName>
    </recommendedName>
</protein>
<feature type="compositionally biased region" description="Low complexity" evidence="1">
    <location>
        <begin position="326"/>
        <end position="337"/>
    </location>
</feature>
<feature type="region of interest" description="Disordered" evidence="1">
    <location>
        <begin position="1169"/>
        <end position="1202"/>
    </location>
</feature>
<evidence type="ECO:0000256" key="2">
    <source>
        <dbReference type="SAM" id="Phobius"/>
    </source>
</evidence>
<feature type="compositionally biased region" description="Acidic residues" evidence="1">
    <location>
        <begin position="1085"/>
        <end position="1115"/>
    </location>
</feature>
<sequence>MNSDIGYRTAPGGDFDTSSRNHSSLLGSPKRRGPSPSHKQWSGVSGYGRFEDPDSSRSTKCSACSYFALSALAFVACLTALVCVYMMRATTSKAARSLPILHHDMNPGTGDEQHRTPILTDLRTSMKSNKAESSNGLPSSSLRTSSSAQKLSSVPVHEFSLKSRRGNLRGEAEREQHGQQGANTKETGKNVPPPVFDLAAMVKGRETPDISQLVSLLKRSCPPSSASSGSNGAGVPFSHTALDLRGKTEDEDDVHAGWRQLDPLMALFESGWGGMILDEDGRRLQRESRSLPSKVLTVSSEDALRQGGEGGDSGLTSENIPELVQKHTQTTKQTQEQGAGGGEATGNDSDGLSVPLLPPGDQLDVLRVALGRTDCQVVASVLGRGKVEGEGENWGGMRDSASGSGAGIGTENETEGGGLMPSMSPKIVVLEVNEKFPPSAMFAAVESGDGNFQASKRGALYGCSLSYQDALMKSLGYRLLFLVLNQAVYLREDLLKRGCLKGPTAPPALSVGEWDRIGFLQHSLRKELFSSDALLSDWRSETVPSDRIVDFLVEDLNRRSPRDFGMQQPASFLLGTSVYTMRRFDADPGGVVPAKFTLRERKQEGGKVKGEVGEEKVEDVKDTNGKPNEEVSPEAAGKETETSVQQNQIMSIGHQSEALSGQQVVIPQVPPSPPAETPNRVDSLSGVGKEKEGGLQEGHSALPAKISREDLQQEVTGVPLDKSVSDAMKTKAHENPSRESEPPSTETNGSTDKEIKAEFQNNSPNVVSSVEEAQKIPHEAPTPEKASAPSAPSANNSELKFPSLPQSPKSDSSPDTDRAKEAVATEEAQESPERGTAETKTGQEGQKSLNPVTSSSQETGPQSPSLEPSLTERPNSAHESLSASGIESSEASQDPSRTAVASISQKEETHPEGGLGLKEGEKTLSEASAGGMESSRCRTPANELAGRPGKGVVQPPITHLELSTLVCDQLEPYKPTRRLLHPPEKDLVIRRAKGAVGPNGQPHEDIWTPAPPITGRPGVKPSPVLMSTPGLLEHQVHTPSPPPRKGKVPVRGATPVSNKSSQQTPAGSKGQQPAPFAQVLATQVEGEEAKEEEKAEEEGVEQEGGEAGEGDEDDVSFSSPLFSMSPGGFSRATGPFSLDQQRHDIDASPHKRRVGPSIHGESENWFHGAYPDAPQRHEVGRPRTVTGASRSPQMPADGSGPEYLVPQTVLPRAIRDPNPATVPAGLRPLPKELSAPQLKRAGPIEISESGANKPLSVVDLRSLQTVSGAFIIANDNTDLRVNLSSLREVTEQFFFDTDQLKSLTLGSLQKAGTVRINLDSETVEGSVDFTTLQSVGLLYIEDWTGPALDFTSLETVSSFFITNADTPSLTFSKLVSAGYLGLEDIELLGGAQTVLTFPVLQSLTVARTDDDGLHFDRGFFIDEVNTLEELLFPTLKEATNIEIDDSLDLRLVSANKLESLSLLDIGTGRNETVYDFSALERFNPSTRTFLLNSSSGGTFAFCCLTAFDLFLQVEKECEDAGERCEVIRGLGEKECAAAVEAALAALPSA</sequence>
<name>A0A0G4HZH4_9ALVE</name>
<keyword evidence="2" id="KW-0812">Transmembrane</keyword>
<feature type="transmembrane region" description="Helical" evidence="2">
    <location>
        <begin position="66"/>
        <end position="87"/>
    </location>
</feature>